<dbReference type="STRING" id="290338.CKO_01509"/>
<accession>A8AGM9</accession>
<gene>
    <name evidence="1" type="ordered locus">CKO_01509</name>
</gene>
<protein>
    <submittedName>
        <fullName evidence="1">Uncharacterized protein</fullName>
    </submittedName>
</protein>
<name>A8AGM9_CITK8</name>
<dbReference type="Proteomes" id="UP000008148">
    <property type="component" value="Chromosome"/>
</dbReference>
<reference evidence="1 2" key="1">
    <citation type="submission" date="2007-08" db="EMBL/GenBank/DDBJ databases">
        <authorList>
            <consortium name="The Citrobacter koseri Genome Sequencing Project"/>
            <person name="McClelland M."/>
            <person name="Sanderson E.K."/>
            <person name="Porwollik S."/>
            <person name="Spieth J."/>
            <person name="Clifton W.S."/>
            <person name="Latreille P."/>
            <person name="Courtney L."/>
            <person name="Wang C."/>
            <person name="Pepin K."/>
            <person name="Bhonagiri V."/>
            <person name="Nash W."/>
            <person name="Johnson M."/>
            <person name="Thiruvilangam P."/>
            <person name="Wilson R."/>
        </authorList>
    </citation>
    <scope>NUCLEOTIDE SEQUENCE [LARGE SCALE GENOMIC DNA]</scope>
    <source>
        <strain evidence="2">ATCC BAA-895 / CDC 4225-83 / SGSC4696</strain>
    </source>
</reference>
<dbReference type="HOGENOM" id="CLU_3306966_0_0_6"/>
<keyword evidence="2" id="KW-1185">Reference proteome</keyword>
<dbReference type="AlphaFoldDB" id="A8AGM9"/>
<evidence type="ECO:0000313" key="1">
    <source>
        <dbReference type="EMBL" id="ABV12642.1"/>
    </source>
</evidence>
<dbReference type="EMBL" id="CP000822">
    <property type="protein sequence ID" value="ABV12642.1"/>
    <property type="molecule type" value="Genomic_DNA"/>
</dbReference>
<evidence type="ECO:0000313" key="2">
    <source>
        <dbReference type="Proteomes" id="UP000008148"/>
    </source>
</evidence>
<dbReference type="KEGG" id="cko:CKO_01509"/>
<proteinExistence type="predicted"/>
<organism evidence="1 2">
    <name type="scientific">Citrobacter koseri (strain ATCC BAA-895 / CDC 4225-83 / SGSC4696)</name>
    <dbReference type="NCBI Taxonomy" id="290338"/>
    <lineage>
        <taxon>Bacteria</taxon>
        <taxon>Pseudomonadati</taxon>
        <taxon>Pseudomonadota</taxon>
        <taxon>Gammaproteobacteria</taxon>
        <taxon>Enterobacterales</taxon>
        <taxon>Enterobacteriaceae</taxon>
        <taxon>Citrobacter</taxon>
    </lineage>
</organism>
<sequence length="39" mass="4717">MNIKCFILSIEYHNFNKNKTSDEVLYTPFAIHQQQQIFI</sequence>